<name>A0A644YQY3_9ZZZZ</name>
<sequence length="354" mass="36558">MANPAALCTVGRGPIRSELRTDQDGQVDEAVGVAPLVVVPGDDLDLVADHLGQARVEDGRVRIGLDVLGDDRVLGVGDHRRVGLGGLLHGGVDLLDGGLAAGLEREVDDRTGRGRHAQGVAVELALELRQHQGHGLGGTGLGRDDVEGRGAGATQVLVRTVLQVLVGGVGVDGRHQALDDAELVVQHLGDRGEAVRGARRVGDDVVLLRVVLGVVHADHDGLVLVLRRGGDDDLLGAGLDVGLGLGGVGEAAGRLDHDVRADLAPRQRRRILLRVGHDLVAVDREGLLVVRDLAVEAAEDRVVLEQVGEGVVVGQVVDADDLDISAGGDQGSVEVTADAAETVDANLDGHVCVS</sequence>
<proteinExistence type="predicted"/>
<accession>A0A644YQY3</accession>
<evidence type="ECO:0008006" key="2">
    <source>
        <dbReference type="Google" id="ProtNLM"/>
    </source>
</evidence>
<dbReference type="AlphaFoldDB" id="A0A644YQY3"/>
<protein>
    <recommendedName>
        <fullName evidence="2">NAD-specific glutamate dehydrogenase</fullName>
    </recommendedName>
</protein>
<comment type="caution">
    <text evidence="1">The sequence shown here is derived from an EMBL/GenBank/DDBJ whole genome shotgun (WGS) entry which is preliminary data.</text>
</comment>
<organism evidence="1">
    <name type="scientific">bioreactor metagenome</name>
    <dbReference type="NCBI Taxonomy" id="1076179"/>
    <lineage>
        <taxon>unclassified sequences</taxon>
        <taxon>metagenomes</taxon>
        <taxon>ecological metagenomes</taxon>
    </lineage>
</organism>
<evidence type="ECO:0000313" key="1">
    <source>
        <dbReference type="EMBL" id="MPM30687.1"/>
    </source>
</evidence>
<reference evidence="1" key="1">
    <citation type="submission" date="2019-08" db="EMBL/GenBank/DDBJ databases">
        <authorList>
            <person name="Kucharzyk K."/>
            <person name="Murdoch R.W."/>
            <person name="Higgins S."/>
            <person name="Loffler F."/>
        </authorList>
    </citation>
    <scope>NUCLEOTIDE SEQUENCE</scope>
</reference>
<gene>
    <name evidence="1" type="ORF">SDC9_77237</name>
</gene>
<dbReference type="EMBL" id="VSSQ01005858">
    <property type="protein sequence ID" value="MPM30687.1"/>
    <property type="molecule type" value="Genomic_DNA"/>
</dbReference>